<keyword evidence="9" id="KW-0325">Glycoprotein</keyword>
<evidence type="ECO:0000313" key="14">
    <source>
        <dbReference type="Proteomes" id="UP001208570"/>
    </source>
</evidence>
<dbReference type="PROSITE" id="PS50262">
    <property type="entry name" value="G_PROTEIN_RECEP_F1_2"/>
    <property type="match status" value="1"/>
</dbReference>
<dbReference type="Pfam" id="PF00001">
    <property type="entry name" value="7tm_1"/>
    <property type="match status" value="1"/>
</dbReference>
<evidence type="ECO:0000256" key="9">
    <source>
        <dbReference type="ARBA" id="ARBA00023180"/>
    </source>
</evidence>
<evidence type="ECO:0000256" key="7">
    <source>
        <dbReference type="ARBA" id="ARBA00023157"/>
    </source>
</evidence>
<evidence type="ECO:0000256" key="3">
    <source>
        <dbReference type="ARBA" id="ARBA00022692"/>
    </source>
</evidence>
<keyword evidence="7" id="KW-1015">Disulfide bond</keyword>
<evidence type="ECO:0000256" key="10">
    <source>
        <dbReference type="ARBA" id="ARBA00023224"/>
    </source>
</evidence>
<organism evidence="13 14">
    <name type="scientific">Paralvinella palmiformis</name>
    <dbReference type="NCBI Taxonomy" id="53620"/>
    <lineage>
        <taxon>Eukaryota</taxon>
        <taxon>Metazoa</taxon>
        <taxon>Spiralia</taxon>
        <taxon>Lophotrochozoa</taxon>
        <taxon>Annelida</taxon>
        <taxon>Polychaeta</taxon>
        <taxon>Sedentaria</taxon>
        <taxon>Canalipalpata</taxon>
        <taxon>Terebellida</taxon>
        <taxon>Terebelliformia</taxon>
        <taxon>Alvinellidae</taxon>
        <taxon>Paralvinella</taxon>
    </lineage>
</organism>
<keyword evidence="5" id="KW-0297">G-protein coupled receptor</keyword>
<feature type="transmembrane region" description="Helical" evidence="11">
    <location>
        <begin position="259"/>
        <end position="277"/>
    </location>
</feature>
<keyword evidence="6 11" id="KW-0472">Membrane</keyword>
<dbReference type="GO" id="GO:0005886">
    <property type="term" value="C:plasma membrane"/>
    <property type="evidence" value="ECO:0007669"/>
    <property type="project" value="UniProtKB-SubCell"/>
</dbReference>
<feature type="transmembrane region" description="Helical" evidence="11">
    <location>
        <begin position="297"/>
        <end position="320"/>
    </location>
</feature>
<dbReference type="SUPFAM" id="SSF81321">
    <property type="entry name" value="Family A G protein-coupled receptor-like"/>
    <property type="match status" value="1"/>
</dbReference>
<evidence type="ECO:0000313" key="13">
    <source>
        <dbReference type="EMBL" id="KAK2149053.1"/>
    </source>
</evidence>
<keyword evidence="2" id="KW-1003">Cell membrane</keyword>
<dbReference type="EMBL" id="JAODUP010000470">
    <property type="protein sequence ID" value="KAK2149053.1"/>
    <property type="molecule type" value="Genomic_DNA"/>
</dbReference>
<feature type="transmembrane region" description="Helical" evidence="11">
    <location>
        <begin position="171"/>
        <end position="194"/>
    </location>
</feature>
<dbReference type="GO" id="GO:0004930">
    <property type="term" value="F:G protein-coupled receptor activity"/>
    <property type="evidence" value="ECO:0007669"/>
    <property type="project" value="UniProtKB-KW"/>
</dbReference>
<evidence type="ECO:0000256" key="1">
    <source>
        <dbReference type="ARBA" id="ARBA00004651"/>
    </source>
</evidence>
<keyword evidence="14" id="KW-1185">Reference proteome</keyword>
<gene>
    <name evidence="13" type="ORF">LSH36_470g00003</name>
</gene>
<dbReference type="PRINTS" id="PR00663">
    <property type="entry name" value="GALANINR"/>
</dbReference>
<dbReference type="InterPro" id="IPR000276">
    <property type="entry name" value="GPCR_Rhodpsn"/>
</dbReference>
<name>A0AAD9JAA9_9ANNE</name>
<dbReference type="PANTHER" id="PTHR45695:SF23">
    <property type="entry name" value="GALANIN-LIKE G-PROTEIN COUPLED RECEPTOR NPR-9"/>
    <property type="match status" value="1"/>
</dbReference>
<accession>A0AAD9JAA9</accession>
<dbReference type="PRINTS" id="PR00237">
    <property type="entry name" value="GPCRRHODOPSN"/>
</dbReference>
<protein>
    <recommendedName>
        <fullName evidence="12">G-protein coupled receptors family 1 profile domain-containing protein</fullName>
    </recommendedName>
</protein>
<keyword evidence="4 11" id="KW-1133">Transmembrane helix</keyword>
<evidence type="ECO:0000256" key="11">
    <source>
        <dbReference type="SAM" id="Phobius"/>
    </source>
</evidence>
<dbReference type="PANTHER" id="PTHR45695">
    <property type="entry name" value="LEUCOKININ RECEPTOR-RELATED"/>
    <property type="match status" value="1"/>
</dbReference>
<reference evidence="13" key="1">
    <citation type="journal article" date="2023" name="Mol. Biol. Evol.">
        <title>Third-Generation Sequencing Reveals the Adaptive Role of the Epigenome in Three Deep-Sea Polychaetes.</title>
        <authorList>
            <person name="Perez M."/>
            <person name="Aroh O."/>
            <person name="Sun Y."/>
            <person name="Lan Y."/>
            <person name="Juniper S.K."/>
            <person name="Young C.R."/>
            <person name="Angers B."/>
            <person name="Qian P.Y."/>
        </authorList>
    </citation>
    <scope>NUCLEOTIDE SEQUENCE</scope>
    <source>
        <strain evidence="13">P08H-3</strain>
    </source>
</reference>
<comment type="caution">
    <text evidence="13">The sequence shown here is derived from an EMBL/GenBank/DDBJ whole genome shotgun (WGS) entry which is preliminary data.</text>
</comment>
<evidence type="ECO:0000256" key="8">
    <source>
        <dbReference type="ARBA" id="ARBA00023170"/>
    </source>
</evidence>
<evidence type="ECO:0000256" key="2">
    <source>
        <dbReference type="ARBA" id="ARBA00022475"/>
    </source>
</evidence>
<evidence type="ECO:0000256" key="5">
    <source>
        <dbReference type="ARBA" id="ARBA00023040"/>
    </source>
</evidence>
<keyword evidence="10" id="KW-0807">Transducer</keyword>
<sequence length="362" mass="40684">MASKTSDYDQYPDVIFDDNQTDCINLTSCNNTPAYDYPQYDDSVLLFYFILWNVITPILFAIIILVGTVGNVLVIYVILSRVTMQTTTNYLLINLALSDLAFLLIVAPITAYKYAAASWPFGDTACKIVHYVIYVSAYVTVYTLIAVSVLRYLTVIHGVSTARYRTKRNIIVVNFFIWILLLVVNIPSLLIHQLKIFDEHFSYCGLAADSTKAFYLTFFLFGYGIPLVIICVLYLVIVDHLHKASSSAVGQTRRRTTRVSKVILLVVLVFAVLWLPLHVNQLLSVFGTVPAGHWYEVIRVLCNCFAYGNSCANPIIYNFVSKDFKNGFRAAVCCRPIAGRRGRNGTTTNTDNGLATERSTMM</sequence>
<feature type="domain" description="G-protein coupled receptors family 1 profile" evidence="12">
    <location>
        <begin position="70"/>
        <end position="317"/>
    </location>
</feature>
<proteinExistence type="predicted"/>
<evidence type="ECO:0000256" key="4">
    <source>
        <dbReference type="ARBA" id="ARBA00022989"/>
    </source>
</evidence>
<keyword evidence="8" id="KW-0675">Receptor</keyword>
<comment type="subcellular location">
    <subcellularLocation>
        <location evidence="1">Cell membrane</location>
        <topology evidence="1">Multi-pass membrane protein</topology>
    </subcellularLocation>
</comment>
<keyword evidence="3 11" id="KW-0812">Transmembrane</keyword>
<evidence type="ECO:0000256" key="6">
    <source>
        <dbReference type="ARBA" id="ARBA00023136"/>
    </source>
</evidence>
<feature type="transmembrane region" description="Helical" evidence="11">
    <location>
        <begin position="91"/>
        <end position="111"/>
    </location>
</feature>
<dbReference type="Proteomes" id="UP001208570">
    <property type="component" value="Unassembled WGS sequence"/>
</dbReference>
<feature type="transmembrane region" description="Helical" evidence="11">
    <location>
        <begin position="131"/>
        <end position="150"/>
    </location>
</feature>
<evidence type="ECO:0000259" key="12">
    <source>
        <dbReference type="PROSITE" id="PS50262"/>
    </source>
</evidence>
<dbReference type="AlphaFoldDB" id="A0AAD9JAA9"/>
<feature type="transmembrane region" description="Helical" evidence="11">
    <location>
        <begin position="214"/>
        <end position="238"/>
    </location>
</feature>
<feature type="transmembrane region" description="Helical" evidence="11">
    <location>
        <begin position="46"/>
        <end position="79"/>
    </location>
</feature>
<dbReference type="Gene3D" id="1.20.1070.10">
    <property type="entry name" value="Rhodopsin 7-helix transmembrane proteins"/>
    <property type="match status" value="1"/>
</dbReference>
<dbReference type="InterPro" id="IPR000405">
    <property type="entry name" value="Galanin_rcpt"/>
</dbReference>
<dbReference type="InterPro" id="IPR017452">
    <property type="entry name" value="GPCR_Rhodpsn_7TM"/>
</dbReference>